<sequence>MAVISNLERFLPYPPVEQHGVIGDRRTAALVAADGTIDWLCLPDYDGPSLFGALLDAERGGYWRVGPPGPVSGRQRYLGESGALLTSWSSGDHELELTDVMAWPGDRSSDEGRRAVIRRLSATRGDSPAVLGIWPRVDFDRPIACEPASGGLVLHLAEHNLGLWASGSVEPTEGGACGSFHLREGEEFWAVLVLGETPDRWSVDRARDAMEEAIRYWTGWLDGLTYIGPRRERVRRTALTVHLLGYAPQGSLVAAPTTSLPARIGGDQNWDYRYAWVRDASLSLAVLALLGDTEMARRYMDWLSGLGSSTDAPLQVLYGIRGEADLTERSRADLEGYRGSRPVRFGNHAYNQVQLDSLGYFNDCALVYLEQGGRWREEYWRLASRVAQHVARTWTRPDHGIWELDRQRHYVSSKVMAWVALERASRIAERIGREDEAAAWRPVMEAIHAEVMDRGWSEPLGAFRQHYDGEGLDASALLIPVMGFLPADHPRVLATTERIVERLVIDGFVYRFEPRETLGPAAQPLGDHEGSFLPCTFWLATAYAKAGRANDADAVLDRAEGVTGQHGLLAEGFDPLSGAVRGNSPLLFSHVEYVRAVVETAKARPLDKARLMVGRMKERVTKSLGLGD</sequence>
<dbReference type="Pfam" id="PF19291">
    <property type="entry name" value="TREH_N"/>
    <property type="match status" value="1"/>
</dbReference>
<protein>
    <submittedName>
        <fullName evidence="3">Glycoside hydrolase family 15 protein</fullName>
    </submittedName>
</protein>
<dbReference type="AlphaFoldDB" id="A0A432ML63"/>
<evidence type="ECO:0000259" key="2">
    <source>
        <dbReference type="Pfam" id="PF19291"/>
    </source>
</evidence>
<proteinExistence type="predicted"/>
<evidence type="ECO:0000313" key="4">
    <source>
        <dbReference type="Proteomes" id="UP000280296"/>
    </source>
</evidence>
<dbReference type="Gene3D" id="1.50.10.10">
    <property type="match status" value="1"/>
</dbReference>
<gene>
    <name evidence="3" type="ORF">TsocGM_09475</name>
</gene>
<comment type="caution">
    <text evidence="3">The sequence shown here is derived from an EMBL/GenBank/DDBJ whole genome shotgun (WGS) entry which is preliminary data.</text>
</comment>
<reference evidence="3 4" key="2">
    <citation type="submission" date="2019-01" db="EMBL/GenBank/DDBJ databases">
        <title>Tautonia sociabilis, a novel thermotolerant planctomycete of Isosphaeraceae family, isolated from a 4000 m deep subterranean habitat.</title>
        <authorList>
            <person name="Kovaleva O.L."/>
            <person name="Elcheninov A.G."/>
            <person name="Van Heerden E."/>
            <person name="Toshchakov S.V."/>
            <person name="Novikov A."/>
            <person name="Bonch-Osmolovskaya E.A."/>
            <person name="Kublanov I.V."/>
        </authorList>
    </citation>
    <scope>NUCLEOTIDE SEQUENCE [LARGE SCALE GENOMIC DNA]</scope>
    <source>
        <strain evidence="3 4">GM2012</strain>
    </source>
</reference>
<dbReference type="GO" id="GO:0004553">
    <property type="term" value="F:hydrolase activity, hydrolyzing O-glycosyl compounds"/>
    <property type="evidence" value="ECO:0007669"/>
    <property type="project" value="TreeGrafter"/>
</dbReference>
<feature type="domain" description="Trehalase-like N-terminal" evidence="2">
    <location>
        <begin position="14"/>
        <end position="167"/>
    </location>
</feature>
<dbReference type="InterPro" id="IPR012341">
    <property type="entry name" value="6hp_glycosidase-like_sf"/>
</dbReference>
<dbReference type="Pfam" id="PF00723">
    <property type="entry name" value="Glyco_hydro_15"/>
    <property type="match status" value="1"/>
</dbReference>
<dbReference type="InterPro" id="IPR011613">
    <property type="entry name" value="GH15-like"/>
</dbReference>
<accession>A0A432ML63</accession>
<dbReference type="GO" id="GO:0005975">
    <property type="term" value="P:carbohydrate metabolic process"/>
    <property type="evidence" value="ECO:0007669"/>
    <property type="project" value="InterPro"/>
</dbReference>
<keyword evidence="3" id="KW-0378">Hydrolase</keyword>
<feature type="domain" description="GH15-like" evidence="1">
    <location>
        <begin position="229"/>
        <end position="597"/>
    </location>
</feature>
<dbReference type="SUPFAM" id="SSF48208">
    <property type="entry name" value="Six-hairpin glycosidases"/>
    <property type="match status" value="1"/>
</dbReference>
<organism evidence="3 4">
    <name type="scientific">Tautonia sociabilis</name>
    <dbReference type="NCBI Taxonomy" id="2080755"/>
    <lineage>
        <taxon>Bacteria</taxon>
        <taxon>Pseudomonadati</taxon>
        <taxon>Planctomycetota</taxon>
        <taxon>Planctomycetia</taxon>
        <taxon>Isosphaerales</taxon>
        <taxon>Isosphaeraceae</taxon>
        <taxon>Tautonia</taxon>
    </lineage>
</organism>
<dbReference type="PANTHER" id="PTHR31616">
    <property type="entry name" value="TREHALASE"/>
    <property type="match status" value="1"/>
</dbReference>
<dbReference type="RefSeq" id="WP_126725067.1">
    <property type="nucleotide sequence ID" value="NZ_RYZH01000015.1"/>
</dbReference>
<name>A0A432ML63_9BACT</name>
<dbReference type="EMBL" id="RYZH01000015">
    <property type="protein sequence ID" value="RUL87947.1"/>
    <property type="molecule type" value="Genomic_DNA"/>
</dbReference>
<keyword evidence="4" id="KW-1185">Reference proteome</keyword>
<dbReference type="PANTHER" id="PTHR31616:SF0">
    <property type="entry name" value="GLUCAN 1,4-ALPHA-GLUCOSIDASE"/>
    <property type="match status" value="1"/>
</dbReference>
<dbReference type="InterPro" id="IPR045582">
    <property type="entry name" value="Trehalase-like_N"/>
</dbReference>
<dbReference type="OrthoDB" id="3902805at2"/>
<dbReference type="Proteomes" id="UP000280296">
    <property type="component" value="Unassembled WGS sequence"/>
</dbReference>
<reference evidence="3 4" key="1">
    <citation type="submission" date="2018-12" db="EMBL/GenBank/DDBJ databases">
        <authorList>
            <person name="Toschakov S.V."/>
        </authorList>
    </citation>
    <scope>NUCLEOTIDE SEQUENCE [LARGE SCALE GENOMIC DNA]</scope>
    <source>
        <strain evidence="3 4">GM2012</strain>
    </source>
</reference>
<evidence type="ECO:0000259" key="1">
    <source>
        <dbReference type="Pfam" id="PF00723"/>
    </source>
</evidence>
<evidence type="ECO:0000313" key="3">
    <source>
        <dbReference type="EMBL" id="RUL87947.1"/>
    </source>
</evidence>
<dbReference type="InterPro" id="IPR008928">
    <property type="entry name" value="6-hairpin_glycosidase_sf"/>
</dbReference>